<reference evidence="2 3" key="1">
    <citation type="submission" date="2023-07" db="EMBL/GenBank/DDBJ databases">
        <title>Description of novel actinomycetes strains, isolated from tidal flat sediment.</title>
        <authorList>
            <person name="Lu C."/>
        </authorList>
    </citation>
    <scope>NUCLEOTIDE SEQUENCE [LARGE SCALE GENOMIC DNA]</scope>
    <source>
        <strain evidence="2 3">SYSU T00b441</strain>
    </source>
</reference>
<keyword evidence="3" id="KW-1185">Reference proteome</keyword>
<evidence type="ECO:0000313" key="2">
    <source>
        <dbReference type="EMBL" id="MDO8107354.1"/>
    </source>
</evidence>
<dbReference type="Pfam" id="PF13338">
    <property type="entry name" value="AbiEi_4"/>
    <property type="match status" value="1"/>
</dbReference>
<protein>
    <submittedName>
        <fullName evidence="2">Type IV toxin-antitoxin system AbiEi family antitoxin domain-containing protein</fullName>
    </submittedName>
</protein>
<organism evidence="2 3">
    <name type="scientific">Actinotalea lenta</name>
    <dbReference type="NCBI Taxonomy" id="3064654"/>
    <lineage>
        <taxon>Bacteria</taxon>
        <taxon>Bacillati</taxon>
        <taxon>Actinomycetota</taxon>
        <taxon>Actinomycetes</taxon>
        <taxon>Micrococcales</taxon>
        <taxon>Cellulomonadaceae</taxon>
        <taxon>Actinotalea</taxon>
    </lineage>
</organism>
<gene>
    <name evidence="2" type="ORF">Q6348_09120</name>
</gene>
<dbReference type="Proteomes" id="UP001232536">
    <property type="component" value="Unassembled WGS sequence"/>
</dbReference>
<proteinExistence type="predicted"/>
<feature type="domain" description="AbiEi antitoxin N-terminal" evidence="1">
    <location>
        <begin position="11"/>
        <end position="55"/>
    </location>
</feature>
<accession>A0ABT9D8Y3</accession>
<comment type="caution">
    <text evidence="2">The sequence shown here is derived from an EMBL/GenBank/DDBJ whole genome shotgun (WGS) entry which is preliminary data.</text>
</comment>
<dbReference type="RefSeq" id="WP_304600983.1">
    <property type="nucleotide sequence ID" value="NZ_JAUQYP010000001.1"/>
</dbReference>
<evidence type="ECO:0000313" key="3">
    <source>
        <dbReference type="Proteomes" id="UP001232536"/>
    </source>
</evidence>
<sequence length="312" mass="33641">MRAPDLPPEVLAALAAQGVVTTASARRVGASRSDLDAWLRRGALTRVARGVYAVATELTPEERYRRWVEAVLTGLPDTVVAGPAAVVLHGLPLLGAAPSVVHVAVAQRHGRKPGRHLHPMGPLDPDDVVRVGRWAVASPARAVLDTARLMGAASGVVAADAALRCRLVSRAALEETCASLAGRTGVRRARRVVRLANPESESPGESWSAVVIDDLGLPAPARQHEHLDGRGLIGRSDFWWPEQSVVGEFDGRVKYGRTNPSGRAPEAVLWDEKRREDRLRAGGRRSVARWTTTELRHPHLLHGLLAPLLRST</sequence>
<dbReference type="InterPro" id="IPR025159">
    <property type="entry name" value="AbiEi_N"/>
</dbReference>
<evidence type="ECO:0000259" key="1">
    <source>
        <dbReference type="Pfam" id="PF13338"/>
    </source>
</evidence>
<dbReference type="EMBL" id="JAUQYP010000001">
    <property type="protein sequence ID" value="MDO8107354.1"/>
    <property type="molecule type" value="Genomic_DNA"/>
</dbReference>
<name>A0ABT9D8Y3_9CELL</name>